<dbReference type="EMBL" id="JBAFSM010000007">
    <property type="protein sequence ID" value="MEG3436516.1"/>
    <property type="molecule type" value="Genomic_DNA"/>
</dbReference>
<sequence>MIKATFVFEIQINDDSTTASILLDLDEVLRERAKELIKAKKDPETALLLLNTGTALITSYIRGLSSEE</sequence>
<reference evidence="1 2" key="1">
    <citation type="submission" date="2024-01" db="EMBL/GenBank/DDBJ databases">
        <title>Genomic insights into the taxonomy and metabolism of the cyanobacterium Pannus brasiliensis CCIBt3594.</title>
        <authorList>
            <person name="Machado M."/>
            <person name="Botero N.B."/>
            <person name="Andreote A.P.D."/>
            <person name="Feitosa A.M.T."/>
            <person name="Popin R."/>
            <person name="Sivonen K."/>
            <person name="Fiore M.F."/>
        </authorList>
    </citation>
    <scope>NUCLEOTIDE SEQUENCE [LARGE SCALE GENOMIC DNA]</scope>
    <source>
        <strain evidence="1 2">CCIBt3594</strain>
    </source>
</reference>
<dbReference type="Proteomes" id="UP001328733">
    <property type="component" value="Unassembled WGS sequence"/>
</dbReference>
<protein>
    <submittedName>
        <fullName evidence="1">Uncharacterized protein</fullName>
    </submittedName>
</protein>
<organism evidence="1 2">
    <name type="scientific">Pannus brasiliensis CCIBt3594</name>
    <dbReference type="NCBI Taxonomy" id="1427578"/>
    <lineage>
        <taxon>Bacteria</taxon>
        <taxon>Bacillati</taxon>
        <taxon>Cyanobacteriota</taxon>
        <taxon>Cyanophyceae</taxon>
        <taxon>Oscillatoriophycideae</taxon>
        <taxon>Chroococcales</taxon>
        <taxon>Microcystaceae</taxon>
        <taxon>Pannus</taxon>
    </lineage>
</organism>
<keyword evidence="2" id="KW-1185">Reference proteome</keyword>
<accession>A0AAW9QS88</accession>
<comment type="caution">
    <text evidence="1">The sequence shown here is derived from an EMBL/GenBank/DDBJ whole genome shotgun (WGS) entry which is preliminary data.</text>
</comment>
<gene>
    <name evidence="1" type="ORF">V0288_05240</name>
</gene>
<proteinExistence type="predicted"/>
<evidence type="ECO:0000313" key="1">
    <source>
        <dbReference type="EMBL" id="MEG3436516.1"/>
    </source>
</evidence>
<name>A0AAW9QS88_9CHRO</name>
<dbReference type="RefSeq" id="WP_332863974.1">
    <property type="nucleotide sequence ID" value="NZ_JBAFSM010000007.1"/>
</dbReference>
<evidence type="ECO:0000313" key="2">
    <source>
        <dbReference type="Proteomes" id="UP001328733"/>
    </source>
</evidence>
<dbReference type="AlphaFoldDB" id="A0AAW9QS88"/>